<evidence type="ECO:0000313" key="2">
    <source>
        <dbReference type="EMBL" id="PIZ70484.1"/>
    </source>
</evidence>
<dbReference type="AlphaFoldDB" id="A0A2M7UGV8"/>
<organism evidence="2 3">
    <name type="scientific">Candidatus Portnoybacteria bacterium CG_4_10_14_0_2_um_filter_39_11</name>
    <dbReference type="NCBI Taxonomy" id="1974797"/>
    <lineage>
        <taxon>Bacteria</taxon>
        <taxon>Candidatus Portnoyibacteriota</taxon>
    </lineage>
</organism>
<comment type="caution">
    <text evidence="2">The sequence shown here is derived from an EMBL/GenBank/DDBJ whole genome shotgun (WGS) entry which is preliminary data.</text>
</comment>
<dbReference type="Proteomes" id="UP000231071">
    <property type="component" value="Unassembled WGS sequence"/>
</dbReference>
<sequence>MPNINLINEAKKLQQQARQILKELGLLEVLGEISEPKIVGSVASGLIIAKDIDLHAYVKVYDLQKIVALIPRLVFLPTIQKVQFSNFRELRRDWRKDKAYLPHAYYLGLRSVQPSGEWKIDIWFAKKDDIQVYQISEQDVSNEQRQTILKLKKLWYIGDGYRDKVISIDFYNAVLKHRVKTVQDFRCYLKEK</sequence>
<reference evidence="3" key="1">
    <citation type="submission" date="2017-09" db="EMBL/GenBank/DDBJ databases">
        <title>Depth-based differentiation of microbial function through sediment-hosted aquifers and enrichment of novel symbionts in the deep terrestrial subsurface.</title>
        <authorList>
            <person name="Probst A.J."/>
            <person name="Ladd B."/>
            <person name="Jarett J.K."/>
            <person name="Geller-Mcgrath D.E."/>
            <person name="Sieber C.M.K."/>
            <person name="Emerson J.B."/>
            <person name="Anantharaman K."/>
            <person name="Thomas B.C."/>
            <person name="Malmstrom R."/>
            <person name="Stieglmeier M."/>
            <person name="Klingl A."/>
            <person name="Woyke T."/>
            <person name="Ryan C.M."/>
            <person name="Banfield J.F."/>
        </authorList>
    </citation>
    <scope>NUCLEOTIDE SEQUENCE [LARGE SCALE GENOMIC DNA]</scope>
</reference>
<feature type="coiled-coil region" evidence="1">
    <location>
        <begin position="3"/>
        <end position="30"/>
    </location>
</feature>
<accession>A0A2M7UGV8</accession>
<protein>
    <recommendedName>
        <fullName evidence="4">Polymerase nucleotidyl transferase domain-containing protein</fullName>
    </recommendedName>
</protein>
<keyword evidence="1" id="KW-0175">Coiled coil</keyword>
<dbReference type="EMBL" id="PFOI01000049">
    <property type="protein sequence ID" value="PIZ70484.1"/>
    <property type="molecule type" value="Genomic_DNA"/>
</dbReference>
<evidence type="ECO:0000256" key="1">
    <source>
        <dbReference type="SAM" id="Coils"/>
    </source>
</evidence>
<proteinExistence type="predicted"/>
<evidence type="ECO:0008006" key="4">
    <source>
        <dbReference type="Google" id="ProtNLM"/>
    </source>
</evidence>
<evidence type="ECO:0000313" key="3">
    <source>
        <dbReference type="Proteomes" id="UP000231071"/>
    </source>
</evidence>
<gene>
    <name evidence="2" type="ORF">COY09_02875</name>
</gene>
<name>A0A2M7UGV8_9BACT</name>